<dbReference type="InterPro" id="IPR027417">
    <property type="entry name" value="P-loop_NTPase"/>
</dbReference>
<dbReference type="InterPro" id="IPR017871">
    <property type="entry name" value="ABC_transporter-like_CS"/>
</dbReference>
<evidence type="ECO:0000259" key="3">
    <source>
        <dbReference type="PROSITE" id="PS50893"/>
    </source>
</evidence>
<dbReference type="PANTHER" id="PTHR42855">
    <property type="entry name" value="ABC TRANSPORTER ATP-BINDING SUBUNIT"/>
    <property type="match status" value="1"/>
</dbReference>
<dbReference type="InterPro" id="IPR003439">
    <property type="entry name" value="ABC_transporter-like_ATP-bd"/>
</dbReference>
<organism evidence="4">
    <name type="scientific">marine metagenome</name>
    <dbReference type="NCBI Taxonomy" id="408172"/>
    <lineage>
        <taxon>unclassified sequences</taxon>
        <taxon>metagenomes</taxon>
        <taxon>ecological metagenomes</taxon>
    </lineage>
</organism>
<reference evidence="4" key="1">
    <citation type="submission" date="2018-05" db="EMBL/GenBank/DDBJ databases">
        <authorList>
            <person name="Lanie J.A."/>
            <person name="Ng W.-L."/>
            <person name="Kazmierczak K.M."/>
            <person name="Andrzejewski T.M."/>
            <person name="Davidsen T.M."/>
            <person name="Wayne K.J."/>
            <person name="Tettelin H."/>
            <person name="Glass J.I."/>
            <person name="Rusch D."/>
            <person name="Podicherti R."/>
            <person name="Tsui H.-C.T."/>
            <person name="Winkler M.E."/>
        </authorList>
    </citation>
    <scope>NUCLEOTIDE SEQUENCE</scope>
</reference>
<gene>
    <name evidence="4" type="ORF">METZ01_LOCUS268290</name>
</gene>
<dbReference type="Pfam" id="PF12848">
    <property type="entry name" value="ABC_tran_Xtn"/>
    <property type="match status" value="1"/>
</dbReference>
<dbReference type="SUPFAM" id="SSF52540">
    <property type="entry name" value="P-loop containing nucleoside triphosphate hydrolases"/>
    <property type="match status" value="1"/>
</dbReference>
<proteinExistence type="predicted"/>
<feature type="non-terminal residue" evidence="4">
    <location>
        <position position="1"/>
    </location>
</feature>
<name>A0A382JUL5_9ZZZZ</name>
<feature type="non-terminal residue" evidence="4">
    <location>
        <position position="331"/>
    </location>
</feature>
<dbReference type="GO" id="GO:0016887">
    <property type="term" value="F:ATP hydrolysis activity"/>
    <property type="evidence" value="ECO:0007669"/>
    <property type="project" value="InterPro"/>
</dbReference>
<dbReference type="InterPro" id="IPR003593">
    <property type="entry name" value="AAA+_ATPase"/>
</dbReference>
<keyword evidence="2" id="KW-0067">ATP-binding</keyword>
<dbReference type="SMART" id="SM00382">
    <property type="entry name" value="AAA"/>
    <property type="match status" value="1"/>
</dbReference>
<dbReference type="Pfam" id="PF00005">
    <property type="entry name" value="ABC_tran"/>
    <property type="match status" value="1"/>
</dbReference>
<protein>
    <recommendedName>
        <fullName evidence="3">ABC transporter domain-containing protein</fullName>
    </recommendedName>
</protein>
<dbReference type="PANTHER" id="PTHR42855:SF2">
    <property type="entry name" value="DRUG RESISTANCE ABC TRANSPORTER,ATP-BINDING PROTEIN"/>
    <property type="match status" value="1"/>
</dbReference>
<dbReference type="GO" id="GO:0005524">
    <property type="term" value="F:ATP binding"/>
    <property type="evidence" value="ECO:0007669"/>
    <property type="project" value="UniProtKB-KW"/>
</dbReference>
<sequence>VSLLTANELGWSYGATSIFADVSLRIEADDRIGLVGPNGEGKTTLLRLIAGLDSPTTGSIHRRRDLRVGCLAQDDGQPPPDQDLWTATLSAFDTLRALERQLQEQADQLADEDALRRYAQMQAEFERLDGYTYESRIKQVLEGLGFDAPDFRRPLAEFSGGQRTRASLARLLLEAPDLLLLDEPTNYLDLEAVEWLEHWLSEAQVSYVIVSHDRYFLDRVSGRIWEMAFGRLETYRGNYSAYARQRHERYERRLKEWETQQAYVAKTEDFVRRFLAGQRTKEAQGRRKRLARYLRDEGVDKPQQHKRVHLNLGDAERSGDEVLGLRDLQLG</sequence>
<dbReference type="EMBL" id="UINC01076353">
    <property type="protein sequence ID" value="SVC15436.1"/>
    <property type="molecule type" value="Genomic_DNA"/>
</dbReference>
<dbReference type="InterPro" id="IPR051309">
    <property type="entry name" value="ABCF_ATPase"/>
</dbReference>
<dbReference type="FunFam" id="3.40.50.300:FF:000011">
    <property type="entry name" value="Putative ABC transporter ATP-binding component"/>
    <property type="match status" value="1"/>
</dbReference>
<dbReference type="PROSITE" id="PS50893">
    <property type="entry name" value="ABC_TRANSPORTER_2"/>
    <property type="match status" value="1"/>
</dbReference>
<feature type="domain" description="ABC transporter" evidence="3">
    <location>
        <begin position="4"/>
        <end position="254"/>
    </location>
</feature>
<evidence type="ECO:0000256" key="2">
    <source>
        <dbReference type="ARBA" id="ARBA00022840"/>
    </source>
</evidence>
<dbReference type="CDD" id="cd03221">
    <property type="entry name" value="ABCF_EF-3"/>
    <property type="match status" value="1"/>
</dbReference>
<dbReference type="InterPro" id="IPR032781">
    <property type="entry name" value="ABC_tran_Xtn"/>
</dbReference>
<evidence type="ECO:0000256" key="1">
    <source>
        <dbReference type="ARBA" id="ARBA00022741"/>
    </source>
</evidence>
<dbReference type="AlphaFoldDB" id="A0A382JUL5"/>
<accession>A0A382JUL5</accession>
<evidence type="ECO:0000313" key="4">
    <source>
        <dbReference type="EMBL" id="SVC15436.1"/>
    </source>
</evidence>
<dbReference type="PROSITE" id="PS00211">
    <property type="entry name" value="ABC_TRANSPORTER_1"/>
    <property type="match status" value="1"/>
</dbReference>
<keyword evidence="1" id="KW-0547">Nucleotide-binding</keyword>
<dbReference type="Gene3D" id="3.40.50.300">
    <property type="entry name" value="P-loop containing nucleotide triphosphate hydrolases"/>
    <property type="match status" value="1"/>
</dbReference>